<dbReference type="AlphaFoldDB" id="A0A0F9UUW8"/>
<keyword evidence="1" id="KW-1133">Transmembrane helix</keyword>
<dbReference type="PANTHER" id="PTHR34205">
    <property type="entry name" value="TRANSMEMBRANE PROTEIN"/>
    <property type="match status" value="1"/>
</dbReference>
<evidence type="ECO:0008006" key="3">
    <source>
        <dbReference type="Google" id="ProtNLM"/>
    </source>
</evidence>
<feature type="transmembrane region" description="Helical" evidence="1">
    <location>
        <begin position="35"/>
        <end position="53"/>
    </location>
</feature>
<dbReference type="InterPro" id="IPR009305">
    <property type="entry name" value="Mpo1-like"/>
</dbReference>
<evidence type="ECO:0000313" key="2">
    <source>
        <dbReference type="EMBL" id="KKN95544.1"/>
    </source>
</evidence>
<keyword evidence="1" id="KW-0812">Transmembrane</keyword>
<name>A0A0F9UUW8_9ZZZZ</name>
<protein>
    <recommendedName>
        <fullName evidence="3">DUF962 domain-containing protein</fullName>
    </recommendedName>
</protein>
<sequence length="109" mass="12768">MPSHTNQAAAPRFNSFAEFYPYYLSEHQDDSCRRLHYVGSSLVLIIIACVLLSQAWWWLLAVPLAGYSFAWVGHFFFEHNRPATFTHPFYSLLGDWVMMRDAFTGRIRF</sequence>
<dbReference type="EMBL" id="LAZR01000070">
    <property type="protein sequence ID" value="KKN95544.1"/>
    <property type="molecule type" value="Genomic_DNA"/>
</dbReference>
<proteinExistence type="predicted"/>
<organism evidence="2">
    <name type="scientific">marine sediment metagenome</name>
    <dbReference type="NCBI Taxonomy" id="412755"/>
    <lineage>
        <taxon>unclassified sequences</taxon>
        <taxon>metagenomes</taxon>
        <taxon>ecological metagenomes</taxon>
    </lineage>
</organism>
<comment type="caution">
    <text evidence="2">The sequence shown here is derived from an EMBL/GenBank/DDBJ whole genome shotgun (WGS) entry which is preliminary data.</text>
</comment>
<accession>A0A0F9UUW8</accession>
<gene>
    <name evidence="2" type="ORF">LCGC14_0177890</name>
</gene>
<dbReference type="PANTHER" id="PTHR34205:SF2">
    <property type="entry name" value="DUF962 DOMAIN-CONTAINING PROTEIN"/>
    <property type="match status" value="1"/>
</dbReference>
<dbReference type="Pfam" id="PF06127">
    <property type="entry name" value="Mpo1-like"/>
    <property type="match status" value="1"/>
</dbReference>
<keyword evidence="1" id="KW-0472">Membrane</keyword>
<evidence type="ECO:0000256" key="1">
    <source>
        <dbReference type="SAM" id="Phobius"/>
    </source>
</evidence>
<reference evidence="2" key="1">
    <citation type="journal article" date="2015" name="Nature">
        <title>Complex archaea that bridge the gap between prokaryotes and eukaryotes.</title>
        <authorList>
            <person name="Spang A."/>
            <person name="Saw J.H."/>
            <person name="Jorgensen S.L."/>
            <person name="Zaremba-Niedzwiedzka K."/>
            <person name="Martijn J."/>
            <person name="Lind A.E."/>
            <person name="van Eijk R."/>
            <person name="Schleper C."/>
            <person name="Guy L."/>
            <person name="Ettema T.J."/>
        </authorList>
    </citation>
    <scope>NUCLEOTIDE SEQUENCE</scope>
</reference>